<gene>
    <name evidence="2" type="ORF">FEG63_22645</name>
</gene>
<accession>A0ABX2K3N4</accession>
<reference evidence="2 3" key="1">
    <citation type="submission" date="2019-05" db="EMBL/GenBank/DDBJ databases">
        <title>Mycolicibacterium sphagni ENV482 genome assembly.</title>
        <authorList>
            <person name="Chen W."/>
            <person name="Faulkner N.W."/>
            <person name="Hyman M.R."/>
        </authorList>
    </citation>
    <scope>NUCLEOTIDE SEQUENCE [LARGE SCALE GENOMIC DNA]</scope>
    <source>
        <strain evidence="2 3">ENV482</strain>
    </source>
</reference>
<feature type="compositionally biased region" description="Low complexity" evidence="1">
    <location>
        <begin position="34"/>
        <end position="46"/>
    </location>
</feature>
<protein>
    <submittedName>
        <fullName evidence="2">Uncharacterized protein</fullName>
    </submittedName>
</protein>
<evidence type="ECO:0000313" key="3">
    <source>
        <dbReference type="Proteomes" id="UP000708347"/>
    </source>
</evidence>
<name>A0ABX2K3N4_9MYCO</name>
<sequence>MRRWLQLGAASAGMGAALIGWSLVGSEIGVAGADSGVGSSSASSSNGGTGKAKPRTRVDTRSTTPRKANRTDASLPVTSRPNHVAVAETSPLAGRLSSATTVNSQVVTAAQNAPAPKVVVAASRSDPLGALGKFLTGTLKELLNRKTTLNPLQRLDDLSPKQKSLLDLIPKIQVPKENTQWYREVQAREAERLLLADVTKRRMAEIIQNGIRLTDRDGRSVYSVDGKVFVKYEVTSFSIGPQGRVDGPLVPRLFTLSDRGSQRNRDAMIRSFLKLDPAQVRSTWPR</sequence>
<dbReference type="Proteomes" id="UP000708347">
    <property type="component" value="Unassembled WGS sequence"/>
</dbReference>
<comment type="caution">
    <text evidence="2">The sequence shown here is derived from an EMBL/GenBank/DDBJ whole genome shotgun (WGS) entry which is preliminary data.</text>
</comment>
<evidence type="ECO:0000313" key="2">
    <source>
        <dbReference type="EMBL" id="NTY62342.1"/>
    </source>
</evidence>
<organism evidence="2 3">
    <name type="scientific">Mycolicibacterium sphagni</name>
    <dbReference type="NCBI Taxonomy" id="1786"/>
    <lineage>
        <taxon>Bacteria</taxon>
        <taxon>Bacillati</taxon>
        <taxon>Actinomycetota</taxon>
        <taxon>Actinomycetes</taxon>
        <taxon>Mycobacteriales</taxon>
        <taxon>Mycobacteriaceae</taxon>
        <taxon>Mycolicibacterium</taxon>
    </lineage>
</organism>
<dbReference type="RefSeq" id="WP_174400058.1">
    <property type="nucleotide sequence ID" value="NZ_VBSB01000015.1"/>
</dbReference>
<evidence type="ECO:0000256" key="1">
    <source>
        <dbReference type="SAM" id="MobiDB-lite"/>
    </source>
</evidence>
<feature type="region of interest" description="Disordered" evidence="1">
    <location>
        <begin position="34"/>
        <end position="79"/>
    </location>
</feature>
<proteinExistence type="predicted"/>
<dbReference type="EMBL" id="VBSB01000015">
    <property type="protein sequence ID" value="NTY62342.1"/>
    <property type="molecule type" value="Genomic_DNA"/>
</dbReference>
<keyword evidence="3" id="KW-1185">Reference proteome</keyword>